<evidence type="ECO:0000259" key="1">
    <source>
        <dbReference type="Pfam" id="PF13843"/>
    </source>
</evidence>
<dbReference type="InterPro" id="IPR029526">
    <property type="entry name" value="PGBD"/>
</dbReference>
<accession>U4KY94</accession>
<feature type="domain" description="PiggyBac transposable element-derived protein" evidence="1">
    <location>
        <begin position="1"/>
        <end position="145"/>
    </location>
</feature>
<dbReference type="PANTHER" id="PTHR46599:SF3">
    <property type="entry name" value="PIGGYBAC TRANSPOSABLE ELEMENT-DERIVED PROTEIN 4"/>
    <property type="match status" value="1"/>
</dbReference>
<keyword evidence="3" id="KW-1185">Reference proteome</keyword>
<dbReference type="Pfam" id="PF13843">
    <property type="entry name" value="DDE_Tnp_1_7"/>
    <property type="match status" value="1"/>
</dbReference>
<sequence length="375" mass="42972">MLMGVDKSPKTEDYWRKPDGCSTVHPFDEHISLGRFQQIKRYLHISRPEASDLDSAFDESEDITILIKKVHWLFEHFRKCCKSFRASGSRGTVDGSMTVHTGKTQPKHFIGKPICKGYYRMFVTTEGGYVYDCYPKTPSSKQHNNTVGEVSTEGKDKQNVEISKVRAEYPMDKPTSRSWMLLFSYVGDTVMGNSYIIYKDELLKIEPDTRERNILPYRDFIRQVAWDHILAGAKFGPSKSTNNTTSTPRSTTILKNTSISPLSERFSEHVIIKGPKRSCWLCNLREKTSGLRAKRKELQTLAKSTSSSAKVMSMARTVNRCRKCNKNLCFSSEKNCWTDYHTKSWAELGIDKAMEEELKKEDHGDDQDSVDECYA</sequence>
<dbReference type="Proteomes" id="UP000018144">
    <property type="component" value="Unassembled WGS sequence"/>
</dbReference>
<dbReference type="AlphaFoldDB" id="U4KY94"/>
<protein>
    <recommendedName>
        <fullName evidence="1">PiggyBac transposable element-derived protein domain-containing protein</fullName>
    </recommendedName>
</protein>
<proteinExistence type="predicted"/>
<dbReference type="EMBL" id="HF935339">
    <property type="protein sequence ID" value="CCX07182.1"/>
    <property type="molecule type" value="Genomic_DNA"/>
</dbReference>
<gene>
    <name evidence="2" type="ORF">PCON_06771</name>
</gene>
<dbReference type="STRING" id="1076935.U4KY94"/>
<dbReference type="PANTHER" id="PTHR46599">
    <property type="entry name" value="PIGGYBAC TRANSPOSABLE ELEMENT-DERIVED PROTEIN 4"/>
    <property type="match status" value="1"/>
</dbReference>
<evidence type="ECO:0000313" key="3">
    <source>
        <dbReference type="Proteomes" id="UP000018144"/>
    </source>
</evidence>
<dbReference type="OrthoDB" id="3562449at2759"/>
<reference evidence="2 3" key="1">
    <citation type="journal article" date="2013" name="PLoS Genet.">
        <title>The genome and development-dependent transcriptomes of Pyronema confluens: a window into fungal evolution.</title>
        <authorList>
            <person name="Traeger S."/>
            <person name="Altegoer F."/>
            <person name="Freitag M."/>
            <person name="Gabaldon T."/>
            <person name="Kempken F."/>
            <person name="Kumar A."/>
            <person name="Marcet-Houben M."/>
            <person name="Poggeler S."/>
            <person name="Stajich J.E."/>
            <person name="Nowrousian M."/>
        </authorList>
    </citation>
    <scope>NUCLEOTIDE SEQUENCE [LARGE SCALE GENOMIC DNA]</scope>
    <source>
        <strain evidence="3">CBS 100304</strain>
        <tissue evidence="2">Vegetative mycelium</tissue>
    </source>
</reference>
<evidence type="ECO:0000313" key="2">
    <source>
        <dbReference type="EMBL" id="CCX07182.1"/>
    </source>
</evidence>
<name>U4KY94_PYROM</name>
<organism evidence="2 3">
    <name type="scientific">Pyronema omphalodes (strain CBS 100304)</name>
    <name type="common">Pyronema confluens</name>
    <dbReference type="NCBI Taxonomy" id="1076935"/>
    <lineage>
        <taxon>Eukaryota</taxon>
        <taxon>Fungi</taxon>
        <taxon>Dikarya</taxon>
        <taxon>Ascomycota</taxon>
        <taxon>Pezizomycotina</taxon>
        <taxon>Pezizomycetes</taxon>
        <taxon>Pezizales</taxon>
        <taxon>Pyronemataceae</taxon>
        <taxon>Pyronema</taxon>
    </lineage>
</organism>